<organism evidence="1 2">
    <name type="scientific">Pseudomonas prosekii</name>
    <dbReference type="NCBI Taxonomy" id="1148509"/>
    <lineage>
        <taxon>Bacteria</taxon>
        <taxon>Pseudomonadati</taxon>
        <taxon>Pseudomonadota</taxon>
        <taxon>Gammaproteobacteria</taxon>
        <taxon>Pseudomonadales</taxon>
        <taxon>Pseudomonadaceae</taxon>
        <taxon>Pseudomonas</taxon>
    </lineage>
</organism>
<evidence type="ECO:0000313" key="2">
    <source>
        <dbReference type="Proteomes" id="UP000198481"/>
    </source>
</evidence>
<proteinExistence type="predicted"/>
<dbReference type="Pfam" id="PF13988">
    <property type="entry name" value="DUF4225"/>
    <property type="match status" value="1"/>
</dbReference>
<gene>
    <name evidence="1" type="ORF">SAMN05216222_5056</name>
</gene>
<dbReference type="InterPro" id="IPR025320">
    <property type="entry name" value="DUF4225"/>
</dbReference>
<dbReference type="EMBL" id="LT629762">
    <property type="protein sequence ID" value="SDT55409.1"/>
    <property type="molecule type" value="Genomic_DNA"/>
</dbReference>
<dbReference type="Proteomes" id="UP000198481">
    <property type="component" value="Chromosome I"/>
</dbReference>
<name>A0A1H2BBX5_9PSED</name>
<evidence type="ECO:0008006" key="3">
    <source>
        <dbReference type="Google" id="ProtNLM"/>
    </source>
</evidence>
<dbReference type="AlphaFoldDB" id="A0A1H2BBX5"/>
<accession>A0A1H2BBX5</accession>
<dbReference type="STRING" id="1148509.SAMN05216222_5056"/>
<dbReference type="RefSeq" id="WP_167370450.1">
    <property type="nucleotide sequence ID" value="NZ_LT629762.1"/>
</dbReference>
<reference evidence="1 2" key="1">
    <citation type="submission" date="2016-10" db="EMBL/GenBank/DDBJ databases">
        <authorList>
            <person name="de Groot N.N."/>
        </authorList>
    </citation>
    <scope>NUCLEOTIDE SEQUENCE [LARGE SCALE GENOMIC DNA]</scope>
    <source>
        <strain evidence="1 2">LMG 26867</strain>
    </source>
</reference>
<sequence>MQAQAHTVLGATRVNESTCDIHDVTRAASDLVAFGCTLGATQFFDSFMQIQFSSIISSYANEIIAAVDEGIISAQEALQEIRLEYAELSSKALFYAQNGAGVIAGAVQLESGISKLGNTRGLGLIAGGPLIAHGVNNIYEGFGNIYNGPGAPSVVGPIRKIYQEQLEDPQTGNMAYYSVDLYVSIQGLTSFVRRPNSVQLFGRDPLNYQMAYEQLGKPALAFEAIMDGITTTSIINEINTANALTENK</sequence>
<protein>
    <recommendedName>
        <fullName evidence="3">DUF4225 domain-containing protein</fullName>
    </recommendedName>
</protein>
<evidence type="ECO:0000313" key="1">
    <source>
        <dbReference type="EMBL" id="SDT55409.1"/>
    </source>
</evidence>